<feature type="transmembrane region" description="Helical" evidence="7">
    <location>
        <begin position="81"/>
        <end position="100"/>
    </location>
</feature>
<organism evidence="9 10">
    <name type="scientific">Paenibacillus aurantius</name>
    <dbReference type="NCBI Taxonomy" id="2918900"/>
    <lineage>
        <taxon>Bacteria</taxon>
        <taxon>Bacillati</taxon>
        <taxon>Bacillota</taxon>
        <taxon>Bacilli</taxon>
        <taxon>Bacillales</taxon>
        <taxon>Paenibacillaceae</taxon>
        <taxon>Paenibacillus</taxon>
    </lineage>
</organism>
<feature type="transmembrane region" description="Helical" evidence="7">
    <location>
        <begin position="106"/>
        <end position="131"/>
    </location>
</feature>
<dbReference type="InterPro" id="IPR036259">
    <property type="entry name" value="MFS_trans_sf"/>
</dbReference>
<feature type="transmembrane region" description="Helical" evidence="7">
    <location>
        <begin position="358"/>
        <end position="381"/>
    </location>
</feature>
<keyword evidence="4 7" id="KW-0812">Transmembrane</keyword>
<accession>A0AA96RGZ6</accession>
<keyword evidence="2" id="KW-0813">Transport</keyword>
<dbReference type="GO" id="GO:0022857">
    <property type="term" value="F:transmembrane transporter activity"/>
    <property type="evidence" value="ECO:0007669"/>
    <property type="project" value="InterPro"/>
</dbReference>
<evidence type="ECO:0000256" key="5">
    <source>
        <dbReference type="ARBA" id="ARBA00022989"/>
    </source>
</evidence>
<comment type="subcellular location">
    <subcellularLocation>
        <location evidence="1">Cell membrane</location>
        <topology evidence="1">Multi-pass membrane protein</topology>
    </subcellularLocation>
</comment>
<dbReference type="PANTHER" id="PTHR23517">
    <property type="entry name" value="RESISTANCE PROTEIN MDTM, PUTATIVE-RELATED-RELATED"/>
    <property type="match status" value="1"/>
</dbReference>
<feature type="domain" description="Major facilitator superfamily (MFS) profile" evidence="8">
    <location>
        <begin position="18"/>
        <end position="413"/>
    </location>
</feature>
<feature type="transmembrane region" description="Helical" evidence="7">
    <location>
        <begin position="173"/>
        <end position="193"/>
    </location>
</feature>
<feature type="transmembrane region" description="Helical" evidence="7">
    <location>
        <begin position="387"/>
        <end position="408"/>
    </location>
</feature>
<evidence type="ECO:0000256" key="3">
    <source>
        <dbReference type="ARBA" id="ARBA00022475"/>
    </source>
</evidence>
<dbReference type="Proteomes" id="UP001305702">
    <property type="component" value="Chromosome"/>
</dbReference>
<evidence type="ECO:0000256" key="6">
    <source>
        <dbReference type="ARBA" id="ARBA00023136"/>
    </source>
</evidence>
<keyword evidence="6 7" id="KW-0472">Membrane</keyword>
<dbReference type="Gene3D" id="1.20.1250.20">
    <property type="entry name" value="MFS general substrate transporter like domains"/>
    <property type="match status" value="2"/>
</dbReference>
<keyword evidence="10" id="KW-1185">Reference proteome</keyword>
<feature type="transmembrane region" description="Helical" evidence="7">
    <location>
        <begin position="237"/>
        <end position="259"/>
    </location>
</feature>
<sequence>MNPVKKKLDKKMLTSPFVLQLLVIMFLVEFVKGALLVTFLPVYLNDVLKASVTVIGWTLAVQYIGDNLLRTPIGWLIDRIGYRTSMLIGVLSTLASVLIIASASSFGWIIVSCALLGIGTAPLWPCVITGATEIAGEEGSGTVMSVVYMAWLSGVGLGPFVATYFIGSGYSTAFKLYIGLMILVVIVALFLPGRKKQKEGLRRSRDSRRTARLGLSRVQRMGLYLSEVRKSMNVSRIIFPAMFAQTFALGLLTPVLTLYATRELHLTNGQFRAFLIVGGGITVLSMIPVGKLVDRWGIKWFLNAGLVISSAVLLVFTLVRSLPALYVLVALLGLGYALIIPSWNALLAKAIPKEKRGAVWGFFLTIEGLGTTIGPIVSGWLSDWINIRASFIGSGVVLFLLLVMQWFIRFGKRAAV</sequence>
<evidence type="ECO:0000259" key="8">
    <source>
        <dbReference type="PROSITE" id="PS50850"/>
    </source>
</evidence>
<protein>
    <submittedName>
        <fullName evidence="9">MFS transporter</fullName>
    </submittedName>
</protein>
<dbReference type="InterPro" id="IPR011701">
    <property type="entry name" value="MFS"/>
</dbReference>
<gene>
    <name evidence="9" type="ORF">MJA45_11325</name>
</gene>
<reference evidence="9 10" key="1">
    <citation type="submission" date="2022-02" db="EMBL/GenBank/DDBJ databases">
        <title>Paenibacillus sp. MBLB1776 Whole Genome Shotgun Sequencing.</title>
        <authorList>
            <person name="Hwang C.Y."/>
            <person name="Cho E.-S."/>
            <person name="Seo M.-J."/>
        </authorList>
    </citation>
    <scope>NUCLEOTIDE SEQUENCE [LARGE SCALE GENOMIC DNA]</scope>
    <source>
        <strain evidence="9 10">MBLB1776</strain>
    </source>
</reference>
<dbReference type="AlphaFoldDB" id="A0AA96RGZ6"/>
<name>A0AA96RGZ6_9BACL</name>
<evidence type="ECO:0000256" key="7">
    <source>
        <dbReference type="SAM" id="Phobius"/>
    </source>
</evidence>
<dbReference type="CDD" id="cd17325">
    <property type="entry name" value="MFS_MdtG_SLC18_like"/>
    <property type="match status" value="1"/>
</dbReference>
<feature type="transmembrane region" description="Helical" evidence="7">
    <location>
        <begin position="50"/>
        <end position="69"/>
    </location>
</feature>
<dbReference type="RefSeq" id="WP_315607355.1">
    <property type="nucleotide sequence ID" value="NZ_CP130318.1"/>
</dbReference>
<feature type="transmembrane region" description="Helical" evidence="7">
    <location>
        <begin position="300"/>
        <end position="319"/>
    </location>
</feature>
<keyword evidence="5 7" id="KW-1133">Transmembrane helix</keyword>
<dbReference type="Pfam" id="PF07690">
    <property type="entry name" value="MFS_1"/>
    <property type="match status" value="2"/>
</dbReference>
<evidence type="ECO:0000256" key="4">
    <source>
        <dbReference type="ARBA" id="ARBA00022692"/>
    </source>
</evidence>
<feature type="transmembrane region" description="Helical" evidence="7">
    <location>
        <begin position="21"/>
        <end position="44"/>
    </location>
</feature>
<dbReference type="InterPro" id="IPR050171">
    <property type="entry name" value="MFS_Transporters"/>
</dbReference>
<proteinExistence type="predicted"/>
<evidence type="ECO:0000256" key="2">
    <source>
        <dbReference type="ARBA" id="ARBA00022448"/>
    </source>
</evidence>
<dbReference type="SUPFAM" id="SSF103473">
    <property type="entry name" value="MFS general substrate transporter"/>
    <property type="match status" value="1"/>
</dbReference>
<dbReference type="EMBL" id="CP130318">
    <property type="protein sequence ID" value="WNQ13572.1"/>
    <property type="molecule type" value="Genomic_DNA"/>
</dbReference>
<feature type="transmembrane region" description="Helical" evidence="7">
    <location>
        <begin position="271"/>
        <end position="293"/>
    </location>
</feature>
<keyword evidence="3" id="KW-1003">Cell membrane</keyword>
<evidence type="ECO:0000256" key="1">
    <source>
        <dbReference type="ARBA" id="ARBA00004651"/>
    </source>
</evidence>
<feature type="transmembrane region" description="Helical" evidence="7">
    <location>
        <begin position="143"/>
        <end position="167"/>
    </location>
</feature>
<dbReference type="GO" id="GO:0005886">
    <property type="term" value="C:plasma membrane"/>
    <property type="evidence" value="ECO:0007669"/>
    <property type="project" value="UniProtKB-SubCell"/>
</dbReference>
<dbReference type="PROSITE" id="PS50850">
    <property type="entry name" value="MFS"/>
    <property type="match status" value="1"/>
</dbReference>
<evidence type="ECO:0000313" key="9">
    <source>
        <dbReference type="EMBL" id="WNQ13572.1"/>
    </source>
</evidence>
<evidence type="ECO:0000313" key="10">
    <source>
        <dbReference type="Proteomes" id="UP001305702"/>
    </source>
</evidence>
<feature type="transmembrane region" description="Helical" evidence="7">
    <location>
        <begin position="325"/>
        <end position="346"/>
    </location>
</feature>
<dbReference type="InterPro" id="IPR020846">
    <property type="entry name" value="MFS_dom"/>
</dbReference>
<dbReference type="KEGG" id="paun:MJA45_11325"/>